<dbReference type="InterPro" id="IPR036893">
    <property type="entry name" value="SBP_sf"/>
</dbReference>
<feature type="domain" description="SBP-type" evidence="6">
    <location>
        <begin position="52"/>
        <end position="130"/>
    </location>
</feature>
<organism evidence="8">
    <name type="scientific">Chlorella variabilis</name>
    <name type="common">Green alga</name>
    <dbReference type="NCBI Taxonomy" id="554065"/>
    <lineage>
        <taxon>Eukaryota</taxon>
        <taxon>Viridiplantae</taxon>
        <taxon>Chlorophyta</taxon>
        <taxon>core chlorophytes</taxon>
        <taxon>Trebouxiophyceae</taxon>
        <taxon>Chlorellales</taxon>
        <taxon>Chlorellaceae</taxon>
        <taxon>Chlorella clade</taxon>
        <taxon>Chlorella</taxon>
    </lineage>
</organism>
<dbReference type="GO" id="GO:0003677">
    <property type="term" value="F:DNA binding"/>
    <property type="evidence" value="ECO:0007669"/>
    <property type="project" value="InterPro"/>
</dbReference>
<dbReference type="GO" id="GO:0008270">
    <property type="term" value="F:zinc ion binding"/>
    <property type="evidence" value="ECO:0007669"/>
    <property type="project" value="UniProtKB-KW"/>
</dbReference>
<evidence type="ECO:0000313" key="7">
    <source>
        <dbReference type="EMBL" id="EFN55613.1"/>
    </source>
</evidence>
<dbReference type="Pfam" id="PF03110">
    <property type="entry name" value="SBP"/>
    <property type="match status" value="1"/>
</dbReference>
<feature type="transmembrane region" description="Helical" evidence="5">
    <location>
        <begin position="1028"/>
        <end position="1049"/>
    </location>
</feature>
<keyword evidence="5" id="KW-0472">Membrane</keyword>
<proteinExistence type="predicted"/>
<feature type="compositionally biased region" description="Low complexity" evidence="4">
    <location>
        <begin position="251"/>
        <end position="276"/>
    </location>
</feature>
<dbReference type="InParanoid" id="E1ZF62"/>
<dbReference type="GeneID" id="17354879"/>
<evidence type="ECO:0000313" key="8">
    <source>
        <dbReference type="Proteomes" id="UP000008141"/>
    </source>
</evidence>
<evidence type="ECO:0000256" key="3">
    <source>
        <dbReference type="ARBA" id="ARBA00022833"/>
    </source>
</evidence>
<feature type="compositionally biased region" description="Low complexity" evidence="4">
    <location>
        <begin position="942"/>
        <end position="960"/>
    </location>
</feature>
<keyword evidence="8" id="KW-1185">Reference proteome</keyword>
<dbReference type="InterPro" id="IPR044817">
    <property type="entry name" value="SBP-like"/>
</dbReference>
<dbReference type="PROSITE" id="PS51141">
    <property type="entry name" value="ZF_SBP"/>
    <property type="match status" value="1"/>
</dbReference>
<dbReference type="Gene3D" id="4.10.1100.10">
    <property type="entry name" value="Transcription factor, SBP-box domain"/>
    <property type="match status" value="1"/>
</dbReference>
<dbReference type="SUPFAM" id="SSF103612">
    <property type="entry name" value="SBT domain"/>
    <property type="match status" value="1"/>
</dbReference>
<keyword evidence="5" id="KW-0812">Transmembrane</keyword>
<dbReference type="KEGG" id="cvr:CHLNCDRAFT_133755"/>
<reference evidence="7 8" key="1">
    <citation type="journal article" date="2010" name="Plant Cell">
        <title>The Chlorella variabilis NC64A genome reveals adaptation to photosymbiosis, coevolution with viruses, and cryptic sex.</title>
        <authorList>
            <person name="Blanc G."/>
            <person name="Duncan G."/>
            <person name="Agarkova I."/>
            <person name="Borodovsky M."/>
            <person name="Gurnon J."/>
            <person name="Kuo A."/>
            <person name="Lindquist E."/>
            <person name="Lucas S."/>
            <person name="Pangilinan J."/>
            <person name="Polle J."/>
            <person name="Salamov A."/>
            <person name="Terry A."/>
            <person name="Yamada T."/>
            <person name="Dunigan D.D."/>
            <person name="Grigoriev I.V."/>
            <person name="Claverie J.M."/>
            <person name="Van Etten J.L."/>
        </authorList>
    </citation>
    <scope>NUCLEOTIDE SEQUENCE [LARGE SCALE GENOMIC DNA]</scope>
    <source>
        <strain evidence="7 8">NC64A</strain>
    </source>
</reference>
<feature type="compositionally biased region" description="Gly residues" evidence="4">
    <location>
        <begin position="131"/>
        <end position="146"/>
    </location>
</feature>
<dbReference type="GO" id="GO:0005634">
    <property type="term" value="C:nucleus"/>
    <property type="evidence" value="ECO:0007669"/>
    <property type="project" value="InterPro"/>
</dbReference>
<evidence type="ECO:0000256" key="4">
    <source>
        <dbReference type="SAM" id="MobiDB-lite"/>
    </source>
</evidence>
<keyword evidence="1" id="KW-0479">Metal-binding</keyword>
<feature type="compositionally biased region" description="Low complexity" evidence="4">
    <location>
        <begin position="284"/>
        <end position="293"/>
    </location>
</feature>
<feature type="compositionally biased region" description="Basic and acidic residues" evidence="4">
    <location>
        <begin position="114"/>
        <end position="123"/>
    </location>
</feature>
<dbReference type="EMBL" id="GL433844">
    <property type="protein sequence ID" value="EFN55613.1"/>
    <property type="molecule type" value="Genomic_DNA"/>
</dbReference>
<dbReference type="RefSeq" id="XP_005847715.1">
    <property type="nucleotide sequence ID" value="XM_005847653.1"/>
</dbReference>
<dbReference type="Proteomes" id="UP000008141">
    <property type="component" value="Unassembled WGS sequence"/>
</dbReference>
<evidence type="ECO:0000256" key="1">
    <source>
        <dbReference type="ARBA" id="ARBA00022723"/>
    </source>
</evidence>
<feature type="region of interest" description="Disordered" evidence="4">
    <location>
        <begin position="185"/>
        <end position="217"/>
    </location>
</feature>
<feature type="compositionally biased region" description="Low complexity" evidence="4">
    <location>
        <begin position="193"/>
        <end position="217"/>
    </location>
</feature>
<sequence>MSYTEGADPEWRMEAVDWSPVDMTARPRAAKAEASTASAAAAKKRANMRCANYCCQVEGCPRQLLPLRSYYQRQHICEEHFRALAITDASGHVSRFCQQCTKLEPLSSFDGERRSCRVSLDRRNQRRQGKRGSGGANSSGGSGSGSGSVTRLHGDSPIAFAQRPSLSAEAPAALGGAAANGSANGWTLPHGPAAAANSAAAWTQQQQQQQQAEALLPGPGAGGVQAFWVQQVEAAWLASAQAHAHAQAQSDHSASFYGPGPASSGLASAGPSMVLPAPQPPAPHSQLQAQAQAQAGLAPLPAPQPVGAAASAATVAHLPEVAVSAGGGGGTVGGLSSLEMDQLLAMDADCLADAILRGSGGPAALPSPLESTAGQAGLPSLLPSPHPQAAAQWPPAAPAGAAPYAAQPAWGGLEAGPSFAQQQQLLQAQMQQQQALLVAQRRQQQAQMQELQQRQQRAWHQALMQGGLGLPPSASMTPPHPAFAYEPAHASLPPPPAPSPTPQLTPAERLAAAQLLGDLDGSGEGQVDLEELLFPDLAATDLEETRLYGVRPEQLPAQLRGDLMTALALPNTVVQATMRSGCVHLTLTALLSGEERWQLEAPGGAAAALARLLPLARQLPCSRMVAQVGASSAALLAQPAGAGPAVLLSLPLAPGSLPTGVALATPLATTVSAAAGRFPLRCSHALLAGAGAGAPPLVLHCRRGGLHLAVSLAAPGAEVPLPAAAGGWPPLGEEQAGDGGMEADGGEDGAATGGTTEDPDTEEDEDEVLALAEEEDAGMAAAAAAEPAALVEAEAWVPAAAPQGGEGPPASSFWQPGWGLYEFEMSQGALVGEAAPVLVLPDAAAGAAAELATVARSPLAASLLRLAGLVLAYLEDREAAGASADAVAAAAALQRKYPPLAVARVAAAARKLLDVAERARWPVLTRLLLPAAAADGWRPAEHAAPAPAAAETAATAAPLPAATADPEAPLAGKLAPPEPFSFAKPGAAGEAAGGGKASGSGGKLGVAAGLPVPELSMRDGQQRVMHPAVLGAATLLVAGVVLGVGVALVTGHLA</sequence>
<evidence type="ECO:0000256" key="2">
    <source>
        <dbReference type="ARBA" id="ARBA00022771"/>
    </source>
</evidence>
<dbReference type="OMA" id="ANMRCAN"/>
<keyword evidence="2" id="KW-0863">Zinc-finger</keyword>
<dbReference type="InterPro" id="IPR004333">
    <property type="entry name" value="SBP_dom"/>
</dbReference>
<protein>
    <recommendedName>
        <fullName evidence="6">SBP-type domain-containing protein</fullName>
    </recommendedName>
</protein>
<feature type="compositionally biased region" description="Low complexity" evidence="4">
    <location>
        <begin position="724"/>
        <end position="734"/>
    </location>
</feature>
<gene>
    <name evidence="7" type="ORF">CHLNCDRAFT_133755</name>
</gene>
<name>E1ZF62_CHLVA</name>
<evidence type="ECO:0000259" key="6">
    <source>
        <dbReference type="PROSITE" id="PS51141"/>
    </source>
</evidence>
<feature type="region of interest" description="Disordered" evidence="4">
    <location>
        <begin position="724"/>
        <end position="765"/>
    </location>
</feature>
<dbReference type="OrthoDB" id="515922at2759"/>
<feature type="region of interest" description="Disordered" evidence="4">
    <location>
        <begin position="251"/>
        <end position="293"/>
    </location>
</feature>
<dbReference type="PANTHER" id="PTHR31251:SF169">
    <property type="entry name" value="SQUAMOSA PROMOTER-BINDING-LIKE PROTEIN 8"/>
    <property type="match status" value="1"/>
</dbReference>
<evidence type="ECO:0000256" key="5">
    <source>
        <dbReference type="SAM" id="Phobius"/>
    </source>
</evidence>
<feature type="region of interest" description="Disordered" evidence="4">
    <location>
        <begin position="114"/>
        <end position="154"/>
    </location>
</feature>
<dbReference type="AlphaFoldDB" id="E1ZF62"/>
<feature type="region of interest" description="Disordered" evidence="4">
    <location>
        <begin position="940"/>
        <end position="960"/>
    </location>
</feature>
<keyword evidence="3" id="KW-0862">Zinc</keyword>
<accession>E1ZF62</accession>
<keyword evidence="5" id="KW-1133">Transmembrane helix</keyword>
<dbReference type="PANTHER" id="PTHR31251">
    <property type="entry name" value="SQUAMOSA PROMOTER-BINDING-LIKE PROTEIN 4"/>
    <property type="match status" value="1"/>
</dbReference>